<name>A0A0R0BZK3_9GAMM</name>
<sequence length="147" mass="16091">MADELLSKKTPSTASRYLFVLIFGLVLGIIATVMGMRAWQQRQDPFPGALMTIMAKQSAALRQTQEQSRCTPADVVQPLQTLRALTNDIDAAFPQFKDDVQFQKQAAELRSTLNAALLAPPADCQALAELNQAIGQTCKGCHQVFKP</sequence>
<dbReference type="GO" id="GO:0005506">
    <property type="term" value="F:iron ion binding"/>
    <property type="evidence" value="ECO:0007669"/>
    <property type="project" value="InterPro"/>
</dbReference>
<feature type="transmembrane region" description="Helical" evidence="1">
    <location>
        <begin position="17"/>
        <end position="36"/>
    </location>
</feature>
<dbReference type="STRING" id="266128.ABB25_08075"/>
<dbReference type="InterPro" id="IPR002321">
    <property type="entry name" value="Cyt_c_II"/>
</dbReference>
<reference evidence="2 3" key="1">
    <citation type="submission" date="2015-05" db="EMBL/GenBank/DDBJ databases">
        <title>Genome sequencing and analysis of members of genus Stenotrophomonas.</title>
        <authorList>
            <person name="Patil P.P."/>
            <person name="Midha S."/>
            <person name="Patil P.B."/>
        </authorList>
    </citation>
    <scope>NUCLEOTIDE SEQUENCE [LARGE SCALE GENOMIC DNA]</scope>
    <source>
        <strain evidence="2 3">DSM 17805</strain>
    </source>
</reference>
<accession>A0A0R0BZK3</accession>
<dbReference type="PATRIC" id="fig|266128.3.peg.487"/>
<gene>
    <name evidence="2" type="ORF">ABB25_08075</name>
</gene>
<dbReference type="EMBL" id="LDJH01000012">
    <property type="protein sequence ID" value="KRG58227.1"/>
    <property type="molecule type" value="Genomic_DNA"/>
</dbReference>
<evidence type="ECO:0008006" key="4">
    <source>
        <dbReference type="Google" id="ProtNLM"/>
    </source>
</evidence>
<dbReference type="OrthoDB" id="5984407at2"/>
<proteinExistence type="predicted"/>
<dbReference type="Proteomes" id="UP000051254">
    <property type="component" value="Unassembled WGS sequence"/>
</dbReference>
<organism evidence="2 3">
    <name type="scientific">Stenotrophomonas koreensis</name>
    <dbReference type="NCBI Taxonomy" id="266128"/>
    <lineage>
        <taxon>Bacteria</taxon>
        <taxon>Pseudomonadati</taxon>
        <taxon>Pseudomonadota</taxon>
        <taxon>Gammaproteobacteria</taxon>
        <taxon>Lysobacterales</taxon>
        <taxon>Lysobacteraceae</taxon>
        <taxon>Stenotrophomonas</taxon>
    </lineage>
</organism>
<dbReference type="GO" id="GO:0020037">
    <property type="term" value="F:heme binding"/>
    <property type="evidence" value="ECO:0007669"/>
    <property type="project" value="InterPro"/>
</dbReference>
<dbReference type="InterPro" id="IPR010980">
    <property type="entry name" value="Cyt_c/b562"/>
</dbReference>
<keyword evidence="3" id="KW-1185">Reference proteome</keyword>
<evidence type="ECO:0000256" key="1">
    <source>
        <dbReference type="SAM" id="Phobius"/>
    </source>
</evidence>
<keyword evidence="1" id="KW-0812">Transmembrane</keyword>
<protein>
    <recommendedName>
        <fullName evidence="4">Cytochrome C</fullName>
    </recommendedName>
</protein>
<dbReference type="RefSeq" id="WP_057665700.1">
    <property type="nucleotide sequence ID" value="NZ_LDJH01000012.1"/>
</dbReference>
<dbReference type="SUPFAM" id="SSF47175">
    <property type="entry name" value="Cytochromes"/>
    <property type="match status" value="1"/>
</dbReference>
<evidence type="ECO:0000313" key="2">
    <source>
        <dbReference type="EMBL" id="KRG58227.1"/>
    </source>
</evidence>
<dbReference type="GO" id="GO:0009055">
    <property type="term" value="F:electron transfer activity"/>
    <property type="evidence" value="ECO:0007669"/>
    <property type="project" value="InterPro"/>
</dbReference>
<keyword evidence="1" id="KW-1133">Transmembrane helix</keyword>
<comment type="caution">
    <text evidence="2">The sequence shown here is derived from an EMBL/GenBank/DDBJ whole genome shotgun (WGS) entry which is preliminary data.</text>
</comment>
<dbReference type="PROSITE" id="PS51009">
    <property type="entry name" value="CYTCII"/>
    <property type="match status" value="1"/>
</dbReference>
<dbReference type="Gene3D" id="1.20.120.10">
    <property type="entry name" value="Cytochrome c/b562"/>
    <property type="match status" value="1"/>
</dbReference>
<dbReference type="AlphaFoldDB" id="A0A0R0BZK3"/>
<keyword evidence="1" id="KW-0472">Membrane</keyword>
<evidence type="ECO:0000313" key="3">
    <source>
        <dbReference type="Proteomes" id="UP000051254"/>
    </source>
</evidence>
<dbReference type="GO" id="GO:0022900">
    <property type="term" value="P:electron transport chain"/>
    <property type="evidence" value="ECO:0007669"/>
    <property type="project" value="InterPro"/>
</dbReference>